<dbReference type="Gene3D" id="2.60.40.3440">
    <property type="match status" value="3"/>
</dbReference>
<keyword evidence="5" id="KW-1185">Reference proteome</keyword>
<dbReference type="SUPFAM" id="SSF54060">
    <property type="entry name" value="His-Me finger endonucleases"/>
    <property type="match status" value="1"/>
</dbReference>
<dbReference type="Proteomes" id="UP001597438">
    <property type="component" value="Unassembled WGS sequence"/>
</dbReference>
<dbReference type="RefSeq" id="WP_251739757.1">
    <property type="nucleotide sequence ID" value="NZ_JBHUOJ010000004.1"/>
</dbReference>
<dbReference type="EMBL" id="JBHUOJ010000004">
    <property type="protein sequence ID" value="MFD2831922.1"/>
    <property type="molecule type" value="Genomic_DNA"/>
</dbReference>
<protein>
    <submittedName>
        <fullName evidence="4">Ig-like domain-containing protein</fullName>
    </submittedName>
</protein>
<dbReference type="InterPro" id="IPR044925">
    <property type="entry name" value="His-Me_finger_sf"/>
</dbReference>
<evidence type="ECO:0000256" key="2">
    <source>
        <dbReference type="ARBA" id="ARBA00022722"/>
    </source>
</evidence>
<evidence type="ECO:0000313" key="5">
    <source>
        <dbReference type="Proteomes" id="UP001597438"/>
    </source>
</evidence>
<comment type="caution">
    <text evidence="4">The sequence shown here is derived from an EMBL/GenBank/DDBJ whole genome shotgun (WGS) entry which is preliminary data.</text>
</comment>
<keyword evidence="2" id="KW-0540">Nuclease</keyword>
<dbReference type="Pfam" id="PF04231">
    <property type="entry name" value="Endonuclease_1"/>
    <property type="match status" value="1"/>
</dbReference>
<dbReference type="InterPro" id="IPR007346">
    <property type="entry name" value="Endonuclease-I"/>
</dbReference>
<dbReference type="PANTHER" id="PTHR33607">
    <property type="entry name" value="ENDONUCLEASE-1"/>
    <property type="match status" value="1"/>
</dbReference>
<evidence type="ECO:0000256" key="1">
    <source>
        <dbReference type="ARBA" id="ARBA00006429"/>
    </source>
</evidence>
<proteinExistence type="inferred from homology"/>
<dbReference type="Pfam" id="PF17963">
    <property type="entry name" value="Big_9"/>
    <property type="match status" value="3"/>
</dbReference>
<gene>
    <name evidence="4" type="ORF">ACFSYS_01390</name>
</gene>
<organism evidence="4 5">
    <name type="scientific">Christiangramia antarctica</name>
    <dbReference type="NCBI Taxonomy" id="2058158"/>
    <lineage>
        <taxon>Bacteria</taxon>
        <taxon>Pseudomonadati</taxon>
        <taxon>Bacteroidota</taxon>
        <taxon>Flavobacteriia</taxon>
        <taxon>Flavobacteriales</taxon>
        <taxon>Flavobacteriaceae</taxon>
        <taxon>Christiangramia</taxon>
    </lineage>
</organism>
<evidence type="ECO:0000256" key="3">
    <source>
        <dbReference type="ARBA" id="ARBA00022801"/>
    </source>
</evidence>
<dbReference type="NCBIfam" id="NF012211">
    <property type="entry name" value="tand_rpt_95"/>
    <property type="match status" value="3"/>
</dbReference>
<comment type="similarity">
    <text evidence="1">Belongs to the EndA/NucM nuclease family.</text>
</comment>
<reference evidence="5" key="1">
    <citation type="journal article" date="2019" name="Int. J. Syst. Evol. Microbiol.">
        <title>The Global Catalogue of Microorganisms (GCM) 10K type strain sequencing project: providing services to taxonomists for standard genome sequencing and annotation.</title>
        <authorList>
            <consortium name="The Broad Institute Genomics Platform"/>
            <consortium name="The Broad Institute Genome Sequencing Center for Infectious Disease"/>
            <person name="Wu L."/>
            <person name="Ma J."/>
        </authorList>
    </citation>
    <scope>NUCLEOTIDE SEQUENCE [LARGE SCALE GENOMIC DNA]</scope>
    <source>
        <strain evidence="5">KCTC 52925</strain>
    </source>
</reference>
<evidence type="ECO:0000313" key="4">
    <source>
        <dbReference type="EMBL" id="MFD2831922.1"/>
    </source>
</evidence>
<dbReference type="PROSITE" id="PS51257">
    <property type="entry name" value="PROKAR_LIPOPROTEIN"/>
    <property type="match status" value="1"/>
</dbReference>
<accession>A0ABW5WZW2</accession>
<name>A0ABW5WZW2_9FLAO</name>
<keyword evidence="3" id="KW-0378">Hydrolase</keyword>
<sequence length="544" mass="59221">MKKIFYLFSAFIIFGCSSDDTGTPEPAPSEKQQPVAVDDKLNATQNEDLIINISGLLSNDTAVDNARISSIVATSAQGGSLVDNRDGTYTYTPPADFMGDDTFSYTLCVPLDAERCDTATVTISVGDAGDPVATNDTYETQEDKAFSINNYLSNDELRDNAAVSEINTEGASGTITLENDGSISYVPATGFDGQDSFTYTICDDDETPNCSTASITINVIDTGSPVAEDDSVVIAKGSGAISLNNLLNNDAVIDDAKITSIDDTSASGKLTLNEDGSVTYEASAGFTGIDTFTYSLCDDDATATCVTGTVTINIVETIAFNISAALDAYYATAIFTADPDLLYQTLSDFTTEKHVNRLEYTDRHDYLYDADASLTDPTKVVLMYSGEVRPDDEYQLGDLDDGESYNTEHIYPQSLLSTQEAKNDIHHMRVADVNINSERLNFPFTDGTGTYKLVEGNKWFPGDDWRGDVARMVMYVNLRYGEEFEDVGNLSLFLKWNREDPVSAFEMQRNEVISGAQGNRNPFIDNPYLATLIWGGTAAENTWD</sequence>
<dbReference type="PANTHER" id="PTHR33607:SF2">
    <property type="entry name" value="ENDONUCLEASE-1"/>
    <property type="match status" value="1"/>
</dbReference>